<sequence>MPFKKLCPTFAFPTLQKPFIKVL</sequence>
<accession>A0A2P2QMW8</accession>
<proteinExistence type="predicted"/>
<dbReference type="EMBL" id="GGEC01087829">
    <property type="protein sequence ID" value="MBX68313.1"/>
    <property type="molecule type" value="Transcribed_RNA"/>
</dbReference>
<reference evidence="1" key="1">
    <citation type="submission" date="2018-02" db="EMBL/GenBank/DDBJ databases">
        <title>Rhizophora mucronata_Transcriptome.</title>
        <authorList>
            <person name="Meera S.P."/>
            <person name="Sreeshan A."/>
            <person name="Augustine A."/>
        </authorList>
    </citation>
    <scope>NUCLEOTIDE SEQUENCE</scope>
    <source>
        <tissue evidence="1">Leaf</tissue>
    </source>
</reference>
<dbReference type="AlphaFoldDB" id="A0A2P2QMW8"/>
<protein>
    <submittedName>
        <fullName evidence="1">Uncharacterized protein</fullName>
    </submittedName>
</protein>
<organism evidence="1">
    <name type="scientific">Rhizophora mucronata</name>
    <name type="common">Asiatic mangrove</name>
    <dbReference type="NCBI Taxonomy" id="61149"/>
    <lineage>
        <taxon>Eukaryota</taxon>
        <taxon>Viridiplantae</taxon>
        <taxon>Streptophyta</taxon>
        <taxon>Embryophyta</taxon>
        <taxon>Tracheophyta</taxon>
        <taxon>Spermatophyta</taxon>
        <taxon>Magnoliopsida</taxon>
        <taxon>eudicotyledons</taxon>
        <taxon>Gunneridae</taxon>
        <taxon>Pentapetalae</taxon>
        <taxon>rosids</taxon>
        <taxon>fabids</taxon>
        <taxon>Malpighiales</taxon>
        <taxon>Rhizophoraceae</taxon>
        <taxon>Rhizophora</taxon>
    </lineage>
</organism>
<evidence type="ECO:0000313" key="1">
    <source>
        <dbReference type="EMBL" id="MBX68313.1"/>
    </source>
</evidence>
<name>A0A2P2QMW8_RHIMU</name>